<reference evidence="2 3" key="4">
    <citation type="journal article" date="1988" name="Virology">
        <title>Identification and characterization of the repetitive DNA element in the genome of insect iridescent virus type 6.</title>
        <authorList>
            <person name="Fischer M."/>
            <person name="Schnitzler P."/>
            <person name="Delius H."/>
            <person name="Darai G."/>
        </authorList>
    </citation>
    <scope>NUCLEOTIDE SEQUENCE [LARGE SCALE GENOMIC DNA]</scope>
</reference>
<dbReference type="GeneID" id="1733074"/>
<reference evidence="2 3" key="3">
    <citation type="journal article" date="1987" name="Virology">
        <title>Molecular cloning and physical mapping of the genome of insect iridescent virus type 6: further evidence for circular permutation of the viral genome.</title>
        <authorList>
            <person name="Schnitzler P."/>
            <person name="Soltau J.B."/>
            <person name="Fischer M."/>
            <person name="Reisner H."/>
            <person name="Scholz J."/>
            <person name="Delius H."/>
            <person name="Darai G."/>
        </authorList>
    </citation>
    <scope>NUCLEOTIDE SEQUENCE [LARGE SCALE GENOMIC DNA]</scope>
</reference>
<evidence type="ECO:0000256" key="1">
    <source>
        <dbReference type="SAM" id="Phobius"/>
    </source>
</evidence>
<keyword evidence="1" id="KW-1133">Transmembrane helix</keyword>
<feature type="transmembrane region" description="Helical" evidence="1">
    <location>
        <begin position="48"/>
        <end position="65"/>
    </location>
</feature>
<evidence type="ECO:0000313" key="2">
    <source>
        <dbReference type="EMBL" id="AAK81997.1"/>
    </source>
</evidence>
<reference evidence="2 3" key="12">
    <citation type="journal article" date="1997" name="Virus Genes">
        <title>The DNA sequence of Chilo iridescent virus between the genome coordinates 0.101 and 0.391; similarities in coding strategy between insect and vertebrate iridoviruses.</title>
        <authorList>
            <person name="Bahr U."/>
            <person name="Tidona C.A."/>
            <person name="Darai G."/>
        </authorList>
    </citation>
    <scope>NUCLEOTIDE SEQUENCE [LARGE SCALE GENOMIC DNA]</scope>
</reference>
<reference evidence="2 3" key="7">
    <citation type="journal article" date="1993" name="J. Gen. Virol.">
        <title>Identification of the gene encoding the major capsid protein of insect iridescent virus type 6 by polymerase chain reaction.</title>
        <authorList>
            <person name="Stohwasser R."/>
            <person name="Raab K."/>
            <person name="Schnitzler P."/>
            <person name="Janssen W."/>
            <person name="Darai G."/>
        </authorList>
    </citation>
    <scope>NUCLEOTIDE SEQUENCE [LARGE SCALE GENOMIC DNA]</scope>
</reference>
<keyword evidence="1" id="KW-0472">Membrane</keyword>
<protein>
    <submittedName>
        <fullName evidence="2">073R</fullName>
    </submittedName>
</protein>
<reference evidence="2 3" key="9">
    <citation type="journal article" date="1994" name="J. Gen. Virol.">
        <title>Insect iridescent virus type 6 encodes a polypeptide related to the largest subunit of eukaryotic RNA polymerase II.</title>
        <authorList>
            <person name="Schnitzler P."/>
            <person name="Sonntag K.C."/>
            <person name="Muller M."/>
            <person name="Janssen W."/>
            <person name="Bugert J.J."/>
            <person name="Koonin E.V."/>
            <person name="Darai G."/>
        </authorList>
    </citation>
    <scope>NUCLEOTIDE SEQUENCE [LARGE SCALE GENOMIC DNA]</scope>
</reference>
<reference evidence="2 3" key="1">
    <citation type="journal article" date="1984" name="J. Virol.">
        <title>DNA analysis of insect iridescent virus 6: evidence for circular permutation and terminal redundancy.</title>
        <authorList>
            <person name="Delius H."/>
            <person name="Darai G."/>
            <person name="Fluegel R.M."/>
        </authorList>
    </citation>
    <scope>NUCLEOTIDE SEQUENCE [LARGE SCALE GENOMIC DNA]</scope>
</reference>
<reference evidence="2 3" key="2">
    <citation type="journal article" date="1986" name="Med. Microbiol. Immunol.">
        <title>Insect iridescent virus type 6 induced toxic degenerative hepatitis in mice.</title>
        <authorList>
            <person name="Lorbacher de Ruiz H."/>
            <person name="Gelderblom H."/>
            <person name="Hofmann W."/>
            <person name="Darai G."/>
        </authorList>
    </citation>
    <scope>NUCLEOTIDE SEQUENCE [LARGE SCALE GENOMIC DNA]</scope>
</reference>
<reference evidence="2 3" key="6">
    <citation type="journal article" date="1992" name="Virus Genes">
        <title>Characterization of the third origin of DNA replication of the genome of insect iridescent virus type 6.</title>
        <authorList>
            <person name="Sonntag K.C."/>
            <person name="Darai G."/>
        </authorList>
    </citation>
    <scope>NUCLEOTIDE SEQUENCE [LARGE SCALE GENOMIC DNA]</scope>
</reference>
<reference evidence="2 3" key="10">
    <citation type="journal article" date="1994" name="Nucleic Acids Res.">
        <title>Identification of genes encoding zinc finger proteins, non-histone chromosomal HMG protein homologue, and a putative GTP phosphohydrolase in the genome of Chilo iridescent virus.</title>
        <authorList>
            <person name="Schnitzler P."/>
            <person name="Hug M."/>
            <person name="Handermann M."/>
            <person name="Janssen W."/>
            <person name="Koonin E.V."/>
            <person name="Delius H."/>
            <person name="Darai C."/>
        </authorList>
    </citation>
    <scope>NUCLEOTIDE SEQUENCE [LARGE SCALE GENOMIC DNA]</scope>
</reference>
<reference evidence="2 3" key="14">
    <citation type="journal article" date="1999" name="Virus Genes">
        <title>Identification of a gene cluster within the genome of Chilo iridescent virus encoding enzymes involved in viral DNA replication and processing.</title>
        <authorList>
            <person name="Muller K."/>
            <person name="Tidona C.A."/>
            <person name="Darai G."/>
        </authorList>
    </citation>
    <scope>NUCLEOTIDE SEQUENCE [LARGE SCALE GENOMIC DNA]</scope>
</reference>
<feature type="transmembrane region" description="Helical" evidence="1">
    <location>
        <begin position="7"/>
        <end position="28"/>
    </location>
</feature>
<reference evidence="2 3" key="8">
    <citation type="journal article" date="1994" name="Intervirology">
        <title>Identification of the primary structure and the coding capacity of the genome of insect iridescent virus type 6 between the genome coordinates 0.310 and 0.347 (7990 bp).</title>
        <authorList>
            <person name="Sonntag K.C."/>
            <person name="Schnitzler P."/>
            <person name="Janssen W."/>
            <person name="Darai G."/>
        </authorList>
    </citation>
    <scope>NUCLEOTIDE SEQUENCE [LARGE SCALE GENOMIC DNA]</scope>
</reference>
<proteinExistence type="predicted"/>
<reference evidence="2 3" key="11">
    <citation type="journal article" date="1994" name="Virus Genes">
        <title>Chilo iridescent virus encodes a putative helicase belonging to a distinct family within the "DEAD/H" superfamily: implications for the evolution of large DNA viruses.</title>
        <authorList>
            <person name="Sonntag K.C."/>
            <person name="Schnitzler P."/>
            <person name="Koonin E.V."/>
            <person name="Darai G."/>
        </authorList>
    </citation>
    <scope>NUCLEOTIDE SEQUENCE [LARGE SCALE GENOMIC DNA]</scope>
</reference>
<accession>Q91G35</accession>
<organismHost>
    <name type="scientific">Gryllus bimaculatus</name>
    <name type="common">Two-spotted cricket</name>
    <dbReference type="NCBI Taxonomy" id="6999"/>
</organismHost>
<dbReference type="KEGG" id="vg:1733074"/>
<organism evidence="2 3">
    <name type="scientific">Invertebrate iridescent virus 6</name>
    <name type="common">IIV-6</name>
    <name type="synonym">Chilo iridescent virus</name>
    <dbReference type="NCBI Taxonomy" id="176652"/>
    <lineage>
        <taxon>Viruses</taxon>
        <taxon>Varidnaviria</taxon>
        <taxon>Bamfordvirae</taxon>
        <taxon>Nucleocytoviricota</taxon>
        <taxon>Megaviricetes</taxon>
        <taxon>Pimascovirales</taxon>
        <taxon>Pimascovirales incertae sedis</taxon>
        <taxon>Iridoviridae</taxon>
        <taxon>Betairidovirinae</taxon>
        <taxon>Iridovirus</taxon>
        <taxon>Iridovirus chilo1</taxon>
    </lineage>
</organism>
<sequence>MFLSQKCLMFGVVLLLIFTIFFIIPLFSKFNIFMASKFHISRVHLRNLPIINMFIPFTIILCGIIDI</sequence>
<keyword evidence="1" id="KW-0812">Transmembrane</keyword>
<organismHost>
    <name type="scientific">Chilo suppressalis</name>
    <name type="common">Asiatic rice borer moth</name>
    <dbReference type="NCBI Taxonomy" id="168631"/>
</organismHost>
<evidence type="ECO:0000313" key="3">
    <source>
        <dbReference type="Proteomes" id="UP000001359"/>
    </source>
</evidence>
<dbReference type="EMBL" id="AF303741">
    <property type="protein sequence ID" value="AAK81997.1"/>
    <property type="molecule type" value="Genomic_DNA"/>
</dbReference>
<reference evidence="2 3" key="13">
    <citation type="journal article" date="1998" name="Virus Genes">
        <title>Identification of a thymidylate synthase gene within the genome of Chilo iridescent virus.</title>
        <authorList>
            <person name="Muller K."/>
            <person name="Tidona C.A."/>
            <person name="Bahr U."/>
            <person name="Darai G."/>
        </authorList>
    </citation>
    <scope>NUCLEOTIDE SEQUENCE [LARGE SCALE GENOMIC DNA]</scope>
</reference>
<name>Q91G35_IIV6</name>
<organismHost>
    <name type="scientific">Gryllus campestris</name>
    <dbReference type="NCBI Taxonomy" id="58607"/>
</organismHost>
<reference evidence="2 3" key="5">
    <citation type="journal article" date="1992" name="Virus Genes">
        <title>Identification and mapping of origins of DNA replication within the DNA sequences of the genome of insect iridescent virus type 6.</title>
        <authorList>
            <person name="Handermann M."/>
            <person name="Schnitzler P."/>
            <person name="Rosen-Wolff A."/>
            <person name="Raab K."/>
            <person name="Sonntag K.C."/>
            <person name="Darai G."/>
        </authorList>
    </citation>
    <scope>NUCLEOTIDE SEQUENCE [LARGE SCALE GENOMIC DNA]</scope>
</reference>
<reference evidence="2 3" key="15">
    <citation type="journal article" date="2001" name="Virology">
        <title>Analysis of the first complete DNA sequence of an invertebrate iridovirus: coding strategy of the genome of Chilo iridescent virus.</title>
        <authorList>
            <person name="Jakob N.J."/>
            <person name="Muller K."/>
            <person name="Bahr U."/>
            <person name="Darai G."/>
        </authorList>
    </citation>
    <scope>NUCLEOTIDE SEQUENCE [LARGE SCALE GENOMIC DNA]</scope>
</reference>
<organismHost>
    <name type="scientific">Acheta domesticus</name>
    <name type="common">House cricket</name>
    <dbReference type="NCBI Taxonomy" id="6997"/>
</organismHost>
<organismHost>
    <name type="scientific">Spodoptera frugiperda</name>
    <name type="common">Fall armyworm</name>
    <dbReference type="NCBI Taxonomy" id="7108"/>
</organismHost>
<dbReference type="RefSeq" id="NP_149536.1">
    <property type="nucleotide sequence ID" value="NC_003038.1"/>
</dbReference>
<keyword evidence="3" id="KW-1185">Reference proteome</keyword>
<dbReference type="Proteomes" id="UP000001359">
    <property type="component" value="Segment"/>
</dbReference>